<evidence type="ECO:0000313" key="3">
    <source>
        <dbReference type="EMBL" id="KQB03367.1"/>
    </source>
</evidence>
<dbReference type="AlphaFoldDB" id="A0A0Q0TM27"/>
<dbReference type="Gene3D" id="1.20.5.340">
    <property type="match status" value="1"/>
</dbReference>
<keyword evidence="1" id="KW-0812">Transmembrane</keyword>
<evidence type="ECO:0000256" key="1">
    <source>
        <dbReference type="SAM" id="Phobius"/>
    </source>
</evidence>
<keyword evidence="2" id="KW-0732">Signal</keyword>
<sequence length="454" mass="48921">MLRTLTLTNLALLLFFTLFLLFLPSKASAEINCQIGISTGYVDWSGETFGDKPYTCAATCRYNLDKVATCFVNNGTCHGEFISIGQHCLMDNGQIDPSNGLRFGGNTVIRDPSADPTKPWDPNEPSTMPSKVQNVLNSMPRNTGNGVDQATAYKNMAHLDGMGVMTLDELLIQATKSVDANNRVADLVRTMTGTVDALRSLSVHTELNTYKTAESSNSISQNILAILNKLNESGSGSGDGGKSEEYLKYIADTIKSDFLANSAISTSHLNFLGSITTFIQQDLNKLVKRPPLSLSNVESGINNLNNSIDSLSEGIDSINSNVTGVNSGIQNLNDLISGKGLNKAPINSDINFGDMPLYDSQSLEKLNTDITDLQKEYSEKIKDFKKLFSFDLSKLNGGEYKDHSLTFTFANGNRTSITSSVFPALVSNAGIIASVILFLAALAGLRIVMGGGDK</sequence>
<feature type="chain" id="PRO_5006184335" evidence="2">
    <location>
        <begin position="30"/>
        <end position="454"/>
    </location>
</feature>
<dbReference type="Proteomes" id="UP000050491">
    <property type="component" value="Unassembled WGS sequence"/>
</dbReference>
<gene>
    <name evidence="3" type="ORF">XV92_04660</name>
</gene>
<organism evidence="3 4">
    <name type="scientific">Vibrio metoecus</name>
    <dbReference type="NCBI Taxonomy" id="1481663"/>
    <lineage>
        <taxon>Bacteria</taxon>
        <taxon>Pseudomonadati</taxon>
        <taxon>Pseudomonadota</taxon>
        <taxon>Gammaproteobacteria</taxon>
        <taxon>Vibrionales</taxon>
        <taxon>Vibrionaceae</taxon>
        <taxon>Vibrio</taxon>
    </lineage>
</organism>
<reference evidence="3 4" key="1">
    <citation type="journal article" date="2015" name="Genome Biol. Evol.">
        <title>The Dynamics of Genetic Interactions between Vibrio metoecus and Vibrio cholerae, Two Close Relatives Co-Occurring in the Environment.</title>
        <authorList>
            <person name="Orata F.D."/>
            <person name="Kirchberger P.C."/>
            <person name="Meheust R."/>
            <person name="Barlow E.J."/>
            <person name="Tarr C.L."/>
            <person name="Boucher Y."/>
        </authorList>
    </citation>
    <scope>NUCLEOTIDE SEQUENCE [LARGE SCALE GENOMIC DNA]</scope>
    <source>
        <strain evidence="3 4">YB5B04</strain>
    </source>
</reference>
<feature type="signal peptide" evidence="2">
    <location>
        <begin position="1"/>
        <end position="29"/>
    </location>
</feature>
<dbReference type="PATRIC" id="fig|1481663.12.peg.3451"/>
<feature type="transmembrane region" description="Helical" evidence="1">
    <location>
        <begin position="421"/>
        <end position="445"/>
    </location>
</feature>
<protein>
    <submittedName>
        <fullName evidence="3">Uncharacterized protein</fullName>
    </submittedName>
</protein>
<keyword evidence="1" id="KW-0472">Membrane</keyword>
<dbReference type="RefSeq" id="WP_055064280.1">
    <property type="nucleotide sequence ID" value="NZ_LBGP01000007.1"/>
</dbReference>
<proteinExistence type="predicted"/>
<name>A0A0Q0TM27_VIBMT</name>
<evidence type="ECO:0000313" key="4">
    <source>
        <dbReference type="Proteomes" id="UP000050491"/>
    </source>
</evidence>
<dbReference type="OrthoDB" id="10011347at2"/>
<keyword evidence="1" id="KW-1133">Transmembrane helix</keyword>
<evidence type="ECO:0000256" key="2">
    <source>
        <dbReference type="SAM" id="SignalP"/>
    </source>
</evidence>
<comment type="caution">
    <text evidence="3">The sequence shown here is derived from an EMBL/GenBank/DDBJ whole genome shotgun (WGS) entry which is preliminary data.</text>
</comment>
<accession>A0A0Q0TM27</accession>
<dbReference type="EMBL" id="LBGP01000007">
    <property type="protein sequence ID" value="KQB03367.1"/>
    <property type="molecule type" value="Genomic_DNA"/>
</dbReference>